<dbReference type="EMBL" id="JACASE010000011">
    <property type="protein sequence ID" value="KAF6427798.1"/>
    <property type="molecule type" value="Genomic_DNA"/>
</dbReference>
<protein>
    <submittedName>
        <fullName evidence="2">Uncharacterized protein</fullName>
    </submittedName>
</protein>
<gene>
    <name evidence="2" type="ORF">HJG63_008287</name>
</gene>
<feature type="compositionally biased region" description="Low complexity" evidence="1">
    <location>
        <begin position="78"/>
        <end position="89"/>
    </location>
</feature>
<name>A0A7J8DX60_ROUAE</name>
<dbReference type="AlphaFoldDB" id="A0A7J8DX60"/>
<feature type="region of interest" description="Disordered" evidence="1">
    <location>
        <begin position="65"/>
        <end position="97"/>
    </location>
</feature>
<sequence>MWRNWGRTDSEGLGFPMQKNLGKGFTKGVELELNLILFYFFKALRGREESEEGLLHRRTWEAARGTSGGETFPPGPAEPAGAGARGQAGCWPGSRSPRQPVSRVKLTLALCQGPDHARAFSSSKFVPSLLFGTAVCLRRGPLWLQTAWASVNFCRDSACSAFQTS</sequence>
<reference evidence="2 3" key="1">
    <citation type="journal article" date="2020" name="Nature">
        <title>Six reference-quality genomes reveal evolution of bat adaptations.</title>
        <authorList>
            <person name="Jebb D."/>
            <person name="Huang Z."/>
            <person name="Pippel M."/>
            <person name="Hughes G.M."/>
            <person name="Lavrichenko K."/>
            <person name="Devanna P."/>
            <person name="Winkler S."/>
            <person name="Jermiin L.S."/>
            <person name="Skirmuntt E.C."/>
            <person name="Katzourakis A."/>
            <person name="Burkitt-Gray L."/>
            <person name="Ray D.A."/>
            <person name="Sullivan K.A.M."/>
            <person name="Roscito J.G."/>
            <person name="Kirilenko B.M."/>
            <person name="Davalos L.M."/>
            <person name="Corthals A.P."/>
            <person name="Power M.L."/>
            <person name="Jones G."/>
            <person name="Ransome R.D."/>
            <person name="Dechmann D.K.N."/>
            <person name="Locatelli A.G."/>
            <person name="Puechmaille S.J."/>
            <person name="Fedrigo O."/>
            <person name="Jarvis E.D."/>
            <person name="Hiller M."/>
            <person name="Vernes S.C."/>
            <person name="Myers E.W."/>
            <person name="Teeling E.C."/>
        </authorList>
    </citation>
    <scope>NUCLEOTIDE SEQUENCE [LARGE SCALE GENOMIC DNA]</scope>
    <source>
        <strain evidence="2">MRouAeg1</strain>
        <tissue evidence="2">Muscle</tissue>
    </source>
</reference>
<keyword evidence="3" id="KW-1185">Reference proteome</keyword>
<organism evidence="2 3">
    <name type="scientific">Rousettus aegyptiacus</name>
    <name type="common">Egyptian fruit bat</name>
    <name type="synonym">Pteropus aegyptiacus</name>
    <dbReference type="NCBI Taxonomy" id="9407"/>
    <lineage>
        <taxon>Eukaryota</taxon>
        <taxon>Metazoa</taxon>
        <taxon>Chordata</taxon>
        <taxon>Craniata</taxon>
        <taxon>Vertebrata</taxon>
        <taxon>Euteleostomi</taxon>
        <taxon>Mammalia</taxon>
        <taxon>Eutheria</taxon>
        <taxon>Laurasiatheria</taxon>
        <taxon>Chiroptera</taxon>
        <taxon>Yinpterochiroptera</taxon>
        <taxon>Pteropodoidea</taxon>
        <taxon>Pteropodidae</taxon>
        <taxon>Rousettinae</taxon>
        <taxon>Rousettus</taxon>
    </lineage>
</organism>
<dbReference type="Proteomes" id="UP000593571">
    <property type="component" value="Unassembled WGS sequence"/>
</dbReference>
<accession>A0A7J8DX60</accession>
<evidence type="ECO:0000313" key="3">
    <source>
        <dbReference type="Proteomes" id="UP000593571"/>
    </source>
</evidence>
<evidence type="ECO:0000256" key="1">
    <source>
        <dbReference type="SAM" id="MobiDB-lite"/>
    </source>
</evidence>
<evidence type="ECO:0000313" key="2">
    <source>
        <dbReference type="EMBL" id="KAF6427798.1"/>
    </source>
</evidence>
<comment type="caution">
    <text evidence="2">The sequence shown here is derived from an EMBL/GenBank/DDBJ whole genome shotgun (WGS) entry which is preliminary data.</text>
</comment>
<proteinExistence type="predicted"/>